<protein>
    <submittedName>
        <fullName evidence="1">Uncharacterized conserved protein with metal-binding cluster</fullName>
    </submittedName>
</protein>
<dbReference type="AlphaFoldDB" id="G4RN04"/>
<dbReference type="HOGENOM" id="CLU_1048148_0_0_2"/>
<dbReference type="eggNOG" id="arCOG05499">
    <property type="taxonomic scope" value="Archaea"/>
</dbReference>
<accession>G4RN04</accession>
<dbReference type="KEGG" id="ttn:TTX_0272"/>
<evidence type="ECO:0000313" key="1">
    <source>
        <dbReference type="EMBL" id="CCC80948.1"/>
    </source>
</evidence>
<dbReference type="EMBL" id="FN869859">
    <property type="protein sequence ID" value="CCC80948.1"/>
    <property type="molecule type" value="Genomic_DNA"/>
</dbReference>
<dbReference type="Proteomes" id="UP000002654">
    <property type="component" value="Chromosome"/>
</dbReference>
<sequence>MDRLYKNFPRNAGFFSEALRLERELEGLTYAPASAAALTLICPRRALCEARELELEAFARALRDRVKYAVLLKIADQKHVDLLTKRALRGDERSLRSLLNIGRGITAEDLARILPELREEFEKARRASAKVFVTAARGLVREAAVYVKYAEPHPFAGMGHLYQSHVFYAVAGLGEDYVYLFRIDKGADTRRLALAEGDVAPSAFRRRKIKVHIYSPGVGIRSYQEEAADPTPRYRALIGGECRPDRHCLSCRYKEPCECAAKGNA</sequence>
<reference evidence="1 2" key="1">
    <citation type="journal article" date="2011" name="PLoS ONE">
        <title>The complete genome sequence of Thermoproteus tenax: a physiologically versatile member of the Crenarchaeota.</title>
        <authorList>
            <person name="Siebers B."/>
            <person name="Zaparty M."/>
            <person name="Raddatz G."/>
            <person name="Tjaden B."/>
            <person name="Albers S.V."/>
            <person name="Bell S.D."/>
            <person name="Blombach F."/>
            <person name="Kletzin A."/>
            <person name="Kyrpides N."/>
            <person name="Lanz C."/>
            <person name="Plagens A."/>
            <person name="Rampp M."/>
            <person name="Rosinus A."/>
            <person name="von Jan M."/>
            <person name="Makarova K.S."/>
            <person name="Klenk H.P."/>
            <person name="Schuster S.C."/>
            <person name="Hensel R."/>
        </authorList>
    </citation>
    <scope>NUCLEOTIDE SEQUENCE [LARGE SCALE GENOMIC DNA]</scope>
    <source>
        <strain evidence="2">ATCC 35583 / DSM 2078 / JCM 9277 / NBRC 100435 / Kra 1</strain>
    </source>
</reference>
<dbReference type="PATRIC" id="fig|768679.9.peg.288"/>
<proteinExistence type="predicted"/>
<name>G4RN04_THETK</name>
<dbReference type="PaxDb" id="768679-TTX_0272"/>
<keyword evidence="2" id="KW-1185">Reference proteome</keyword>
<organism evidence="1 2">
    <name type="scientific">Thermoproteus tenax (strain ATCC 35583 / DSM 2078 / JCM 9277 / NBRC 100435 / Kra 1)</name>
    <dbReference type="NCBI Taxonomy" id="768679"/>
    <lineage>
        <taxon>Archaea</taxon>
        <taxon>Thermoproteota</taxon>
        <taxon>Thermoprotei</taxon>
        <taxon>Thermoproteales</taxon>
        <taxon>Thermoproteaceae</taxon>
        <taxon>Thermoproteus</taxon>
    </lineage>
</organism>
<evidence type="ECO:0000313" key="2">
    <source>
        <dbReference type="Proteomes" id="UP000002654"/>
    </source>
</evidence>
<gene>
    <name evidence="1" type="ordered locus">TTX_0272</name>
</gene>